<evidence type="ECO:0000313" key="10">
    <source>
        <dbReference type="EMBL" id="KNB03629.1"/>
    </source>
</evidence>
<name>A0A0J9UW20_FUSO4</name>
<keyword evidence="3" id="KW-0158">Chromosome</keyword>
<dbReference type="Pfam" id="PF00498">
    <property type="entry name" value="FHA"/>
    <property type="match status" value="1"/>
</dbReference>
<dbReference type="PANTHER" id="PTHR12162:SF0">
    <property type="entry name" value="NIBRIN"/>
    <property type="match status" value="1"/>
</dbReference>
<reference evidence="10" key="1">
    <citation type="submission" date="2007-04" db="EMBL/GenBank/DDBJ databases">
        <authorList>
            <consortium name="The Broad Institute Genome Sequencing Platform"/>
            <person name="Birren B."/>
            <person name="Lander E."/>
            <person name="Galagan J."/>
            <person name="Nusbaum C."/>
            <person name="Devon K."/>
            <person name="Ma L.-J."/>
            <person name="Jaffe D."/>
            <person name="Butler J."/>
            <person name="Alvarez P."/>
            <person name="Gnerre S."/>
            <person name="Grabherr M."/>
            <person name="Kleber M."/>
            <person name="Mauceli E."/>
            <person name="Brockman W."/>
            <person name="MacCallum I.A."/>
            <person name="Young S."/>
            <person name="LaButti K."/>
            <person name="DeCaprio D."/>
            <person name="Crawford M."/>
            <person name="Koehrsen M."/>
            <person name="Engels R."/>
            <person name="Montgomery P."/>
            <person name="Pearson M."/>
            <person name="Howarth C."/>
            <person name="Larson L."/>
            <person name="White J."/>
            <person name="O'Leary S."/>
            <person name="Kodira C."/>
            <person name="Zeng Q."/>
            <person name="Yandava C."/>
            <person name="Alvarado L."/>
            <person name="Kistler C."/>
            <person name="Shim W.-B."/>
            <person name="Kang S."/>
            <person name="Woloshuk C."/>
        </authorList>
    </citation>
    <scope>NUCLEOTIDE SEQUENCE</scope>
    <source>
        <strain evidence="10">4287</strain>
    </source>
</reference>
<dbReference type="Proteomes" id="UP000009097">
    <property type="component" value="Unassembled WGS sequence"/>
</dbReference>
<evidence type="ECO:0000256" key="2">
    <source>
        <dbReference type="ARBA" id="ARBA00004286"/>
    </source>
</evidence>
<dbReference type="PANTHER" id="PTHR12162">
    <property type="entry name" value="NIBRIN-RELATED"/>
    <property type="match status" value="1"/>
</dbReference>
<gene>
    <name evidence="10" type="ORF">FOXG_06056</name>
</gene>
<dbReference type="GeneID" id="28947983"/>
<feature type="region of interest" description="Disordered" evidence="8">
    <location>
        <begin position="593"/>
        <end position="773"/>
    </location>
</feature>
<dbReference type="GO" id="GO:0005694">
    <property type="term" value="C:chromosome"/>
    <property type="evidence" value="ECO:0007669"/>
    <property type="project" value="UniProtKB-SubCell"/>
</dbReference>
<dbReference type="InterPro" id="IPR032429">
    <property type="entry name" value="Nibrin_BRCT2"/>
</dbReference>
<dbReference type="GO" id="GO:0003684">
    <property type="term" value="F:damaged DNA binding"/>
    <property type="evidence" value="ECO:0007669"/>
    <property type="project" value="TreeGrafter"/>
</dbReference>
<evidence type="ECO:0000256" key="8">
    <source>
        <dbReference type="SAM" id="MobiDB-lite"/>
    </source>
</evidence>
<dbReference type="Gene3D" id="3.40.50.10980">
    <property type="entry name" value="Nibrin, BRCT2 domain"/>
    <property type="match status" value="1"/>
</dbReference>
<dbReference type="Gene3D" id="2.60.200.20">
    <property type="match status" value="1"/>
</dbReference>
<organism evidence="10 11">
    <name type="scientific">Fusarium oxysporum f. sp. lycopersici (strain 4287 / CBS 123668 / FGSC 9935 / NRRL 34936)</name>
    <name type="common">Fusarium vascular wilt of tomato</name>
    <dbReference type="NCBI Taxonomy" id="426428"/>
    <lineage>
        <taxon>Eukaryota</taxon>
        <taxon>Fungi</taxon>
        <taxon>Dikarya</taxon>
        <taxon>Ascomycota</taxon>
        <taxon>Pezizomycotina</taxon>
        <taxon>Sordariomycetes</taxon>
        <taxon>Hypocreomycetidae</taxon>
        <taxon>Hypocreales</taxon>
        <taxon>Nectriaceae</taxon>
        <taxon>Fusarium</taxon>
        <taxon>Fusarium oxysporum species complex</taxon>
    </lineage>
</organism>
<dbReference type="VEuPathDB" id="FungiDB:FOXG_06056"/>
<dbReference type="Pfam" id="PF16508">
    <property type="entry name" value="NIBRIN_BRCT_II"/>
    <property type="match status" value="1"/>
</dbReference>
<dbReference type="InterPro" id="IPR040227">
    <property type="entry name" value="Nibrin-rel"/>
</dbReference>
<feature type="compositionally biased region" description="Low complexity" evidence="8">
    <location>
        <begin position="670"/>
        <end position="690"/>
    </location>
</feature>
<sequence>MWILENSEAFDGRKLWLRPGKTYLFGRTAAEPGQLAISHNTISRKHLTITVSPVEKGQAHNPRSRSTLTIEDLATKIGTVVNGEKIKGKRKVIEGDKAEFTMGKCPNRFSISWEPVVFAFSFTSKELQIDPLTTLRKRFEQLDIKLVTEYVDSTTHVVSKKRNTAKGLQALINGKHIVTETFLDAVSEAGNLADGAETTELSPLEQDFDQNWPDAMQHLPPRGGEPVQHPDSTYAPDAGRRDIFEGYSFIFYDPVQYNNLLAPITSGGGKALLRNVVPEETSVDDFVQYVKSVAGEKGLGAFNDGSEGKGVVVVRFVPSKGGSVDWYVEFFRSVSLRLDHRPIEQSEFLEAILIKDASILRRPLEVESAHNTQHQHQTLQDPEVANGTQHPATQAETSQAPEESQLAPRRGRTRRTVKRRFAGFGGDDDVDMDDIPAASVPVNQPATRAATQDATQAPAEEEGLFVSQEPDAPPETQPSSNARSSQRKRRASPLPQDDLMDGMTTAAERFKRQRIERGENLEEPAEQMETETAAKVPEPKKIKKEFDILAIAAQNREQEEARARAEKEDLANLPDDVDLAEIRRLNIVEEMEVRQPSHPRTREQDIRDGRWDPKWNGMKNFKRFRQRGEATGRQPAKTIVPLTQVKTKEFGVGDDYWLEDEETERRKRNSSQTPVTQSQPSAPTAPSASSRAQKRAYANVISDSSDEESNSVSQRSSVPATRKRGAQVAASQTQSQAKSKSQASRNTSQGSKRAAAEPAAGQQPSEAESGQREELWKSRIVTVMTSSSFDLERDGKDRSLWGIFLANVHLSVREEHLWREQYSLIHVKHRFHVTWMRQQSCV</sequence>
<evidence type="ECO:0000256" key="4">
    <source>
        <dbReference type="ARBA" id="ARBA00022763"/>
    </source>
</evidence>
<comment type="similarity">
    <text evidence="7">Belongs to the Nibrin family.</text>
</comment>
<evidence type="ECO:0000256" key="5">
    <source>
        <dbReference type="ARBA" id="ARBA00023204"/>
    </source>
</evidence>
<dbReference type="AlphaFoldDB" id="A0A0J9UW20"/>
<feature type="compositionally biased region" description="Basic residues" evidence="8">
    <location>
        <begin position="409"/>
        <end position="421"/>
    </location>
</feature>
<dbReference type="InterPro" id="IPR036420">
    <property type="entry name" value="BRCT_dom_sf"/>
</dbReference>
<dbReference type="InterPro" id="IPR008984">
    <property type="entry name" value="SMAD_FHA_dom_sf"/>
</dbReference>
<dbReference type="SUPFAM" id="SSF52113">
    <property type="entry name" value="BRCT domain"/>
    <property type="match status" value="1"/>
</dbReference>
<dbReference type="InterPro" id="IPR000253">
    <property type="entry name" value="FHA_dom"/>
</dbReference>
<dbReference type="OrthoDB" id="552194at2759"/>
<feature type="compositionally biased region" description="Polar residues" evidence="8">
    <location>
        <begin position="369"/>
        <end position="402"/>
    </location>
</feature>
<proteinExistence type="inferred from homology"/>
<comment type="subcellular location">
    <subcellularLocation>
        <location evidence="2">Chromosome</location>
    </subcellularLocation>
    <subcellularLocation>
        <location evidence="1">Nucleus</location>
    </subcellularLocation>
</comment>
<feature type="compositionally biased region" description="Low complexity" evidence="8">
    <location>
        <begin position="444"/>
        <end position="458"/>
    </location>
</feature>
<dbReference type="GO" id="GO:0000724">
    <property type="term" value="P:double-strand break repair via homologous recombination"/>
    <property type="evidence" value="ECO:0007669"/>
    <property type="project" value="TreeGrafter"/>
</dbReference>
<evidence type="ECO:0000256" key="6">
    <source>
        <dbReference type="ARBA" id="ARBA00023242"/>
    </source>
</evidence>
<dbReference type="CDD" id="cd22667">
    <property type="entry name" value="FHA_NBN"/>
    <property type="match status" value="1"/>
</dbReference>
<feature type="compositionally biased region" description="Basic and acidic residues" evidence="8">
    <location>
        <begin position="508"/>
        <end position="520"/>
    </location>
</feature>
<dbReference type="EMBL" id="DS231701">
    <property type="protein sequence ID" value="KNB03629.1"/>
    <property type="molecule type" value="Genomic_DNA"/>
</dbReference>
<evidence type="ECO:0000256" key="1">
    <source>
        <dbReference type="ARBA" id="ARBA00004123"/>
    </source>
</evidence>
<feature type="region of interest" description="Disordered" evidence="8">
    <location>
        <begin position="368"/>
        <end position="539"/>
    </location>
</feature>
<evidence type="ECO:0000256" key="3">
    <source>
        <dbReference type="ARBA" id="ARBA00022454"/>
    </source>
</evidence>
<keyword evidence="6" id="KW-0539">Nucleus</keyword>
<feature type="compositionally biased region" description="Low complexity" evidence="8">
    <location>
        <begin position="726"/>
        <end position="744"/>
    </location>
</feature>
<feature type="domain" description="FHA" evidence="9">
    <location>
        <begin position="23"/>
        <end position="86"/>
    </location>
</feature>
<dbReference type="InterPro" id="IPR043014">
    <property type="entry name" value="Nibrin_BRCT2_sf"/>
</dbReference>
<keyword evidence="4" id="KW-0227">DNA damage</keyword>
<dbReference type="KEGG" id="fox:FOXG_06056"/>
<evidence type="ECO:0000259" key="9">
    <source>
        <dbReference type="PROSITE" id="PS50006"/>
    </source>
</evidence>
<feature type="compositionally biased region" description="Basic and acidic residues" evidence="8">
    <location>
        <begin position="593"/>
        <end position="613"/>
    </location>
</feature>
<dbReference type="GO" id="GO:0007095">
    <property type="term" value="P:mitotic G2 DNA damage checkpoint signaling"/>
    <property type="evidence" value="ECO:0007669"/>
    <property type="project" value="InterPro"/>
</dbReference>
<dbReference type="SMART" id="SM00240">
    <property type="entry name" value="FHA"/>
    <property type="match status" value="1"/>
</dbReference>
<reference evidence="10" key="2">
    <citation type="journal article" date="2010" name="Nature">
        <title>Comparative genomics reveals mobile pathogenicity chromosomes in Fusarium.</title>
        <authorList>
            <person name="Ma L.J."/>
            <person name="van der Does H.C."/>
            <person name="Borkovich K.A."/>
            <person name="Coleman J.J."/>
            <person name="Daboussi M.J."/>
            <person name="Di Pietro A."/>
            <person name="Dufresne M."/>
            <person name="Freitag M."/>
            <person name="Grabherr M."/>
            <person name="Henrissat B."/>
            <person name="Houterman P.M."/>
            <person name="Kang S."/>
            <person name="Shim W.B."/>
            <person name="Woloshuk C."/>
            <person name="Xie X."/>
            <person name="Xu J.R."/>
            <person name="Antoniw J."/>
            <person name="Baker S.E."/>
            <person name="Bluhm B.H."/>
            <person name="Breakspear A."/>
            <person name="Brown D.W."/>
            <person name="Butchko R.A."/>
            <person name="Chapman S."/>
            <person name="Coulson R."/>
            <person name="Coutinho P.M."/>
            <person name="Danchin E.G."/>
            <person name="Diener A."/>
            <person name="Gale L.R."/>
            <person name="Gardiner D.M."/>
            <person name="Goff S."/>
            <person name="Hammond-Kosack K.E."/>
            <person name="Hilburn K."/>
            <person name="Hua-Van A."/>
            <person name="Jonkers W."/>
            <person name="Kazan K."/>
            <person name="Kodira C.D."/>
            <person name="Koehrsen M."/>
            <person name="Kumar L."/>
            <person name="Lee Y.H."/>
            <person name="Li L."/>
            <person name="Manners J.M."/>
            <person name="Miranda-Saavedra D."/>
            <person name="Mukherjee M."/>
            <person name="Park G."/>
            <person name="Park J."/>
            <person name="Park S.Y."/>
            <person name="Proctor R.H."/>
            <person name="Regev A."/>
            <person name="Ruiz-Roldan M.C."/>
            <person name="Sain D."/>
            <person name="Sakthikumar S."/>
            <person name="Sykes S."/>
            <person name="Schwartz D.C."/>
            <person name="Turgeon B.G."/>
            <person name="Wapinski I."/>
            <person name="Yoder O."/>
            <person name="Young S."/>
            <person name="Zeng Q."/>
            <person name="Zhou S."/>
            <person name="Galagan J."/>
            <person name="Cuomo C.A."/>
            <person name="Kistler H.C."/>
            <person name="Rep M."/>
        </authorList>
    </citation>
    <scope>NUCLEOTIDE SEQUENCE [LARGE SCALE GENOMIC DNA]</scope>
    <source>
        <strain evidence="10">4287</strain>
    </source>
</reference>
<keyword evidence="5" id="KW-0234">DNA repair</keyword>
<dbReference type="Gene3D" id="3.40.50.10190">
    <property type="entry name" value="BRCT domain"/>
    <property type="match status" value="1"/>
</dbReference>
<dbReference type="CDD" id="cd17741">
    <property type="entry name" value="BRCT_nibrin"/>
    <property type="match status" value="1"/>
</dbReference>
<dbReference type="RefSeq" id="XP_018241674.1">
    <property type="nucleotide sequence ID" value="XM_018384558.1"/>
</dbReference>
<dbReference type="PROSITE" id="PS50006">
    <property type="entry name" value="FHA_DOMAIN"/>
    <property type="match status" value="1"/>
</dbReference>
<evidence type="ECO:0000256" key="7">
    <source>
        <dbReference type="ARBA" id="ARBA00044757"/>
    </source>
</evidence>
<dbReference type="SUPFAM" id="SSF49879">
    <property type="entry name" value="SMAD/FHA domain"/>
    <property type="match status" value="1"/>
</dbReference>
<accession>A0A0J9UW20</accession>
<dbReference type="GO" id="GO:0030870">
    <property type="term" value="C:Mre11 complex"/>
    <property type="evidence" value="ECO:0007669"/>
    <property type="project" value="InterPro"/>
</dbReference>
<protein>
    <recommendedName>
        <fullName evidence="9">FHA domain-containing protein</fullName>
    </recommendedName>
</protein>
<evidence type="ECO:0000313" key="11">
    <source>
        <dbReference type="Proteomes" id="UP000009097"/>
    </source>
</evidence>